<dbReference type="Proteomes" id="UP000220251">
    <property type="component" value="Unassembled WGS sequence"/>
</dbReference>
<sequence length="118" mass="12300">MATIVCFDSGSLIQQEASAPSQPLTYPHYQAVAGVTSDVGEQILDNTASEGGDRNSIIKAVVIIGGTIAIAAAFFAVRALLPDSPVYPYVFAASLLLSGALLCAPVSPYEHMSRMALQ</sequence>
<evidence type="ECO:0000256" key="1">
    <source>
        <dbReference type="SAM" id="Phobius"/>
    </source>
</evidence>
<keyword evidence="3" id="KW-1185">Reference proteome</keyword>
<gene>
    <name evidence="2" type="ORF">ELAC_1391</name>
</gene>
<keyword evidence="1" id="KW-0812">Transmembrane</keyword>
<reference evidence="3" key="1">
    <citation type="submission" date="2015-06" db="EMBL/GenBank/DDBJ databases">
        <authorList>
            <person name="Bertelli C."/>
        </authorList>
    </citation>
    <scope>NUCLEOTIDE SEQUENCE [LARGE SCALE GENOMIC DNA]</scope>
    <source>
        <strain evidence="3">CRIB-30</strain>
    </source>
</reference>
<evidence type="ECO:0000313" key="3">
    <source>
        <dbReference type="Proteomes" id="UP000220251"/>
    </source>
</evidence>
<organism evidence="2 3">
    <name type="scientific">Estrella lausannensis</name>
    <dbReference type="NCBI Taxonomy" id="483423"/>
    <lineage>
        <taxon>Bacteria</taxon>
        <taxon>Pseudomonadati</taxon>
        <taxon>Chlamydiota</taxon>
        <taxon>Chlamydiia</taxon>
        <taxon>Parachlamydiales</taxon>
        <taxon>Candidatus Criblamydiaceae</taxon>
        <taxon>Estrella</taxon>
    </lineage>
</organism>
<accession>A0A0H5DQD5</accession>
<keyword evidence="1" id="KW-1133">Transmembrane helix</keyword>
<feature type="transmembrane region" description="Helical" evidence="1">
    <location>
        <begin position="60"/>
        <end position="81"/>
    </location>
</feature>
<evidence type="ECO:0000313" key="2">
    <source>
        <dbReference type="EMBL" id="CRX38727.1"/>
    </source>
</evidence>
<keyword evidence="1" id="KW-0472">Membrane</keyword>
<protein>
    <submittedName>
        <fullName evidence="2">Putative membrane protein</fullName>
    </submittedName>
</protein>
<feature type="transmembrane region" description="Helical" evidence="1">
    <location>
        <begin position="87"/>
        <end position="109"/>
    </location>
</feature>
<dbReference type="EMBL" id="CWGJ01000019">
    <property type="protein sequence ID" value="CRX38727.1"/>
    <property type="molecule type" value="Genomic_DNA"/>
</dbReference>
<name>A0A0H5DQD5_9BACT</name>
<dbReference type="RefSeq" id="WP_098038591.1">
    <property type="nucleotide sequence ID" value="NZ_CWGJ01000019.1"/>
</dbReference>
<dbReference type="AlphaFoldDB" id="A0A0H5DQD5"/>
<proteinExistence type="predicted"/>